<proteinExistence type="predicted"/>
<organism evidence="1 2">
    <name type="scientific">Linum tenue</name>
    <dbReference type="NCBI Taxonomy" id="586396"/>
    <lineage>
        <taxon>Eukaryota</taxon>
        <taxon>Viridiplantae</taxon>
        <taxon>Streptophyta</taxon>
        <taxon>Embryophyta</taxon>
        <taxon>Tracheophyta</taxon>
        <taxon>Spermatophyta</taxon>
        <taxon>Magnoliopsida</taxon>
        <taxon>eudicotyledons</taxon>
        <taxon>Gunneridae</taxon>
        <taxon>Pentapetalae</taxon>
        <taxon>rosids</taxon>
        <taxon>fabids</taxon>
        <taxon>Malpighiales</taxon>
        <taxon>Linaceae</taxon>
        <taxon>Linum</taxon>
    </lineage>
</organism>
<dbReference type="EMBL" id="CAMGYJ010000008">
    <property type="protein sequence ID" value="CAI0458441.1"/>
    <property type="molecule type" value="Genomic_DNA"/>
</dbReference>
<accession>A0AAV0NJH6</accession>
<dbReference type="AlphaFoldDB" id="A0AAV0NJH6"/>
<protein>
    <submittedName>
        <fullName evidence="1">Uncharacterized protein</fullName>
    </submittedName>
</protein>
<evidence type="ECO:0000313" key="1">
    <source>
        <dbReference type="EMBL" id="CAI0458441.1"/>
    </source>
</evidence>
<keyword evidence="2" id="KW-1185">Reference proteome</keyword>
<sequence length="133" mass="15166">FFNSDIGKKNNTEVIREKNVATLSSNPKDIGATARHSIELAVKGTERIRQSDDEHFSAVMKLGIEKGIYSTRILRLSMYDPLIRCRRPIIEAILSEPKYPSYITVMTRTQITGRTKPVIQLLYIISNIINCIR</sequence>
<name>A0AAV0NJH6_9ROSI</name>
<feature type="non-terminal residue" evidence="1">
    <location>
        <position position="1"/>
    </location>
</feature>
<comment type="caution">
    <text evidence="1">The sequence shown here is derived from an EMBL/GenBank/DDBJ whole genome shotgun (WGS) entry which is preliminary data.</text>
</comment>
<dbReference type="Proteomes" id="UP001154282">
    <property type="component" value="Unassembled WGS sequence"/>
</dbReference>
<reference evidence="1" key="1">
    <citation type="submission" date="2022-08" db="EMBL/GenBank/DDBJ databases">
        <authorList>
            <person name="Gutierrez-Valencia J."/>
        </authorList>
    </citation>
    <scope>NUCLEOTIDE SEQUENCE</scope>
</reference>
<evidence type="ECO:0000313" key="2">
    <source>
        <dbReference type="Proteomes" id="UP001154282"/>
    </source>
</evidence>
<gene>
    <name evidence="1" type="ORF">LITE_LOCUS33536</name>
</gene>